<organism evidence="1 2">
    <name type="scientific">Ataeniobius toweri</name>
    <dbReference type="NCBI Taxonomy" id="208326"/>
    <lineage>
        <taxon>Eukaryota</taxon>
        <taxon>Metazoa</taxon>
        <taxon>Chordata</taxon>
        <taxon>Craniata</taxon>
        <taxon>Vertebrata</taxon>
        <taxon>Euteleostomi</taxon>
        <taxon>Actinopterygii</taxon>
        <taxon>Neopterygii</taxon>
        <taxon>Teleostei</taxon>
        <taxon>Neoteleostei</taxon>
        <taxon>Acanthomorphata</taxon>
        <taxon>Ovalentaria</taxon>
        <taxon>Atherinomorphae</taxon>
        <taxon>Cyprinodontiformes</taxon>
        <taxon>Goodeidae</taxon>
        <taxon>Ataeniobius</taxon>
    </lineage>
</organism>
<comment type="caution">
    <text evidence="1">The sequence shown here is derived from an EMBL/GenBank/DDBJ whole genome shotgun (WGS) entry which is preliminary data.</text>
</comment>
<gene>
    <name evidence="1" type="ORF">ATANTOWER_017437</name>
</gene>
<reference evidence="1 2" key="1">
    <citation type="submission" date="2021-07" db="EMBL/GenBank/DDBJ databases">
        <authorList>
            <person name="Palmer J.M."/>
        </authorList>
    </citation>
    <scope>NUCLEOTIDE SEQUENCE [LARGE SCALE GENOMIC DNA]</scope>
    <source>
        <strain evidence="1 2">AT_MEX2019</strain>
        <tissue evidence="1">Muscle</tissue>
    </source>
</reference>
<dbReference type="Proteomes" id="UP001345963">
    <property type="component" value="Unassembled WGS sequence"/>
</dbReference>
<protein>
    <submittedName>
        <fullName evidence="1">Uncharacterized protein</fullName>
    </submittedName>
</protein>
<dbReference type="EMBL" id="JAHUTI010023274">
    <property type="protein sequence ID" value="MED6240201.1"/>
    <property type="molecule type" value="Genomic_DNA"/>
</dbReference>
<evidence type="ECO:0000313" key="2">
    <source>
        <dbReference type="Proteomes" id="UP001345963"/>
    </source>
</evidence>
<accession>A0ABU7APP9</accession>
<proteinExistence type="predicted"/>
<keyword evidence="2" id="KW-1185">Reference proteome</keyword>
<evidence type="ECO:0000313" key="1">
    <source>
        <dbReference type="EMBL" id="MED6240201.1"/>
    </source>
</evidence>
<sequence>MSQMIYNATQQASVVTGGQLYKSLQDTSPLLFPAGAVTGFHAIEAHLWRVRSSFSITGQPIDKLNKLESYWDKKTRRFTLLIEGVSVARYSRKKNPKTFFQGDHFVFSLFLFQSTANGPSHFPLCRRRRS</sequence>
<name>A0ABU7APP9_9TELE</name>